<name>A0A838B7P9_9HYPH</name>
<dbReference type="EMBL" id="JACDTY010000007">
    <property type="protein sequence ID" value="MBA1141959.1"/>
    <property type="molecule type" value="Genomic_DNA"/>
</dbReference>
<evidence type="ECO:0000313" key="2">
    <source>
        <dbReference type="Proteomes" id="UP000558284"/>
    </source>
</evidence>
<protein>
    <submittedName>
        <fullName evidence="1">Uncharacterized protein</fullName>
    </submittedName>
</protein>
<dbReference type="RefSeq" id="WP_181058810.1">
    <property type="nucleotide sequence ID" value="NZ_JACDTY010000007.1"/>
</dbReference>
<evidence type="ECO:0000313" key="1">
    <source>
        <dbReference type="EMBL" id="MBA1141959.1"/>
    </source>
</evidence>
<organism evidence="1 2">
    <name type="scientific">Mesorhizobium neociceri</name>
    <dbReference type="NCBI Taxonomy" id="1307853"/>
    <lineage>
        <taxon>Bacteria</taxon>
        <taxon>Pseudomonadati</taxon>
        <taxon>Pseudomonadota</taxon>
        <taxon>Alphaproteobacteria</taxon>
        <taxon>Hyphomicrobiales</taxon>
        <taxon>Phyllobacteriaceae</taxon>
        <taxon>Mesorhizobium</taxon>
    </lineage>
</organism>
<dbReference type="AlphaFoldDB" id="A0A838B7P9"/>
<accession>A0A838B7P9</accession>
<dbReference type="InterPro" id="IPR029044">
    <property type="entry name" value="Nucleotide-diphossugar_trans"/>
</dbReference>
<proteinExistence type="predicted"/>
<sequence>MGWNPVKSLIRQIHQNRQIRKAKDFRNSLVNGYFRSRNAASGAEFAEGLRRTGSRRFCFAIAYNTPWVIDALTKAWQIYSSGMTLVVIDNSSKPAARQAIEAICRSRGIAYFGLPRNPEWNPNRSHGIAMNWVFHNIVRPLRPELFGFLDHDCFPVVALDITRRMEGKDAYGTKYPAKRGHDGWYFWAGLCFFRFSVVEDLELDFTPRFDTGLDTGGGNWPMLRDRLDDDNIVDAAKTTVSLKLGGIEADHRMLDNCFFHVGGASYRGLISTRHYRRLMCDHVWETYLGGVAGRLVNDL</sequence>
<keyword evidence="2" id="KW-1185">Reference proteome</keyword>
<reference evidence="1 2" key="1">
    <citation type="submission" date="2020-07" db="EMBL/GenBank/DDBJ databases">
        <title>Definition of the novel symbiovar canariense within Mesorhizobium novociceri, a new species of genus Mesorhizobium nodulating Cicer canariense in the Caldera de Taburiente National Park (La Palma, Canary Islands).</title>
        <authorList>
            <person name="Leon-Barrios M."/>
            <person name="Perez-Yepez J."/>
            <person name="Flores-Felix J.D."/>
            <person name="Ramirez-Baena M.H."/>
            <person name="Pulido-Suarez L."/>
            <person name="Igual J.M."/>
            <person name="Velazquez E."/>
            <person name="Peix A."/>
        </authorList>
    </citation>
    <scope>NUCLEOTIDE SEQUENCE [LARGE SCALE GENOMIC DNA]</scope>
    <source>
        <strain evidence="1 2">CCANP35</strain>
    </source>
</reference>
<dbReference type="SUPFAM" id="SSF53448">
    <property type="entry name" value="Nucleotide-diphospho-sugar transferases"/>
    <property type="match status" value="1"/>
</dbReference>
<comment type="caution">
    <text evidence="1">The sequence shown here is derived from an EMBL/GenBank/DDBJ whole genome shotgun (WGS) entry which is preliminary data.</text>
</comment>
<dbReference type="Proteomes" id="UP000558284">
    <property type="component" value="Unassembled WGS sequence"/>
</dbReference>
<gene>
    <name evidence="1" type="ORF">H0241_17065</name>
</gene>